<name>A0ABY7BAL5_9PSEU</name>
<dbReference type="Proteomes" id="UP001163203">
    <property type="component" value="Chromosome"/>
</dbReference>
<evidence type="ECO:0000313" key="3">
    <source>
        <dbReference type="Proteomes" id="UP001163203"/>
    </source>
</evidence>
<organism evidence="2 3">
    <name type="scientific">Amycolatopsis cynarae</name>
    <dbReference type="NCBI Taxonomy" id="2995223"/>
    <lineage>
        <taxon>Bacteria</taxon>
        <taxon>Bacillati</taxon>
        <taxon>Actinomycetota</taxon>
        <taxon>Actinomycetes</taxon>
        <taxon>Pseudonocardiales</taxon>
        <taxon>Pseudonocardiaceae</taxon>
        <taxon>Amycolatopsis</taxon>
    </lineage>
</organism>
<feature type="signal peptide" evidence="1">
    <location>
        <begin position="1"/>
        <end position="21"/>
    </location>
</feature>
<keyword evidence="1" id="KW-0732">Signal</keyword>
<gene>
    <name evidence="2" type="ORF">ORV05_10515</name>
</gene>
<sequence>MIRRHLRALAFVAAAATAATAASCSATTATPPASAPSSPAAMSAAAVKAALTGDQVGSTVVSAYKQASAVHVKGAMTDQGSTVKIDLQLNQDSAGGTVETDGTLVPVVRVGQVVYVQVASSMLQKLGVSPTSQLGGLMKDKWVSSDSKLGDGVAANFKDFLAYGGFVDNTVGQMRSAIFTDGGTDTVNGTSALVFRSPEGVAYVAASEPHYLLRMTDEKNVTLDFTGWNQPVAVTAPPAKDIYSGPGA</sequence>
<dbReference type="RefSeq" id="WP_268758267.1">
    <property type="nucleotide sequence ID" value="NZ_CP113836.1"/>
</dbReference>
<feature type="chain" id="PRO_5046722577" description="LppX_LprAFG lipoprotein" evidence="1">
    <location>
        <begin position="22"/>
        <end position="248"/>
    </location>
</feature>
<dbReference type="EMBL" id="CP113836">
    <property type="protein sequence ID" value="WAL68173.1"/>
    <property type="molecule type" value="Genomic_DNA"/>
</dbReference>
<accession>A0ABY7BAL5</accession>
<keyword evidence="3" id="KW-1185">Reference proteome</keyword>
<evidence type="ECO:0008006" key="4">
    <source>
        <dbReference type="Google" id="ProtNLM"/>
    </source>
</evidence>
<dbReference type="PROSITE" id="PS51257">
    <property type="entry name" value="PROKAR_LIPOPROTEIN"/>
    <property type="match status" value="1"/>
</dbReference>
<proteinExistence type="predicted"/>
<evidence type="ECO:0000256" key="1">
    <source>
        <dbReference type="SAM" id="SignalP"/>
    </source>
</evidence>
<reference evidence="2" key="1">
    <citation type="submission" date="2022-11" db="EMBL/GenBank/DDBJ databases">
        <authorList>
            <person name="Mo P."/>
        </authorList>
    </citation>
    <scope>NUCLEOTIDE SEQUENCE</scope>
    <source>
        <strain evidence="2">HUAS 11-8</strain>
    </source>
</reference>
<evidence type="ECO:0000313" key="2">
    <source>
        <dbReference type="EMBL" id="WAL68173.1"/>
    </source>
</evidence>
<protein>
    <recommendedName>
        <fullName evidence="4">LppX_LprAFG lipoprotein</fullName>
    </recommendedName>
</protein>